<keyword evidence="2" id="KW-1185">Reference proteome</keyword>
<evidence type="ECO:0000313" key="2">
    <source>
        <dbReference type="Proteomes" id="UP000030655"/>
    </source>
</evidence>
<proteinExistence type="predicted"/>
<accession>A0A059EXX0</accession>
<dbReference type="VEuPathDB" id="MicrosporidiaDB:H312_02700"/>
<dbReference type="OrthoDB" id="2188983at2759"/>
<name>A0A059EXX0_9MICR</name>
<reference evidence="2" key="1">
    <citation type="submission" date="2013-02" db="EMBL/GenBank/DDBJ databases">
        <authorList>
            <consortium name="The Broad Institute Genome Sequencing Platform"/>
            <person name="Cuomo C."/>
            <person name="Becnel J."/>
            <person name="Sanscrainte N."/>
            <person name="Walker B."/>
            <person name="Young S.K."/>
            <person name="Zeng Q."/>
            <person name="Gargeya S."/>
            <person name="Fitzgerald M."/>
            <person name="Haas B."/>
            <person name="Abouelleil A."/>
            <person name="Alvarado L."/>
            <person name="Arachchi H.M."/>
            <person name="Berlin A.M."/>
            <person name="Chapman S.B."/>
            <person name="Dewar J."/>
            <person name="Goldberg J."/>
            <person name="Griggs A."/>
            <person name="Gujja S."/>
            <person name="Hansen M."/>
            <person name="Howarth C."/>
            <person name="Imamovic A."/>
            <person name="Larimer J."/>
            <person name="McCowan C."/>
            <person name="Murphy C."/>
            <person name="Neiman D."/>
            <person name="Pearson M."/>
            <person name="Priest M."/>
            <person name="Roberts A."/>
            <person name="Saif S."/>
            <person name="Shea T."/>
            <person name="Sisk P."/>
            <person name="Sykes S."/>
            <person name="Wortman J."/>
            <person name="Nusbaum C."/>
            <person name="Birren B."/>
        </authorList>
    </citation>
    <scope>NUCLEOTIDE SEQUENCE [LARGE SCALE GENOMIC DNA]</scope>
    <source>
        <strain evidence="2">PRA339</strain>
    </source>
</reference>
<evidence type="ECO:0000313" key="1">
    <source>
        <dbReference type="EMBL" id="KCZ79898.1"/>
    </source>
</evidence>
<reference evidence="1 2" key="2">
    <citation type="submission" date="2014-03" db="EMBL/GenBank/DDBJ databases">
        <title>The Genome Sequence of Anncaliia algerae insect isolate PRA339.</title>
        <authorList>
            <consortium name="The Broad Institute Genome Sequencing Platform"/>
            <consortium name="The Broad Institute Genome Sequencing Center for Infectious Disease"/>
            <person name="Cuomo C."/>
            <person name="Becnel J."/>
            <person name="Sanscrainte N."/>
            <person name="Walker B."/>
            <person name="Young S.K."/>
            <person name="Zeng Q."/>
            <person name="Gargeya S."/>
            <person name="Fitzgerald M."/>
            <person name="Haas B."/>
            <person name="Abouelleil A."/>
            <person name="Alvarado L."/>
            <person name="Arachchi H.M."/>
            <person name="Berlin A.M."/>
            <person name="Chapman S.B."/>
            <person name="Dewar J."/>
            <person name="Goldberg J."/>
            <person name="Griggs A."/>
            <person name="Gujja S."/>
            <person name="Hansen M."/>
            <person name="Howarth C."/>
            <person name="Imamovic A."/>
            <person name="Larimer J."/>
            <person name="McCowan C."/>
            <person name="Murphy C."/>
            <person name="Neiman D."/>
            <person name="Pearson M."/>
            <person name="Priest M."/>
            <person name="Roberts A."/>
            <person name="Saif S."/>
            <person name="Shea T."/>
            <person name="Sisk P."/>
            <person name="Sykes S."/>
            <person name="Wortman J."/>
            <person name="Nusbaum C."/>
            <person name="Birren B."/>
        </authorList>
    </citation>
    <scope>NUCLEOTIDE SEQUENCE [LARGE SCALE GENOMIC DNA]</scope>
    <source>
        <strain evidence="1 2">PRA339</strain>
    </source>
</reference>
<sequence length="271" mass="32475">MFNIETEQSLLLKDFSDPKEFITKYSQIYNNQSLTPYKVFPHMIPYLSKFNILFLDHLFRFIQENSENIDVLDKEMTDIDTLIRSIKEMEFYDSNFYEVCGLIFIKSLIFLIDQCEYKILTEKDTCLINKYVITLYKFCPLNIDLNKLFSFWIENATNNESLIETLKKIKEIINIFKYPTFITSFKNDQRLLSRLNSSERYLGEKRESSYDFNYVIDLTLNFISNKANLMNREEGYNYLIQFALELENNDLSNENTHKKIRNIANTLFERE</sequence>
<gene>
    <name evidence="1" type="ORF">H312_02700</name>
</gene>
<organism evidence="1 2">
    <name type="scientific">Anncaliia algerae PRA339</name>
    <dbReference type="NCBI Taxonomy" id="1288291"/>
    <lineage>
        <taxon>Eukaryota</taxon>
        <taxon>Fungi</taxon>
        <taxon>Fungi incertae sedis</taxon>
        <taxon>Microsporidia</taxon>
        <taxon>Tubulinosematoidea</taxon>
        <taxon>Tubulinosematidae</taxon>
        <taxon>Anncaliia</taxon>
    </lineage>
</organism>
<protein>
    <submittedName>
        <fullName evidence="1">Uncharacterized protein</fullName>
    </submittedName>
</protein>
<dbReference type="HOGENOM" id="CLU_090707_0_0_1"/>
<dbReference type="EMBL" id="KK365220">
    <property type="protein sequence ID" value="KCZ79898.1"/>
    <property type="molecule type" value="Genomic_DNA"/>
</dbReference>
<dbReference type="AlphaFoldDB" id="A0A059EXX0"/>
<dbReference type="Proteomes" id="UP000030655">
    <property type="component" value="Unassembled WGS sequence"/>
</dbReference>